<dbReference type="SMART" id="SM00066">
    <property type="entry name" value="GAL4"/>
    <property type="match status" value="1"/>
</dbReference>
<dbReference type="Gene3D" id="4.10.240.10">
    <property type="entry name" value="Zn(2)-C6 fungal-type DNA-binding domain"/>
    <property type="match status" value="1"/>
</dbReference>
<dbReference type="eggNOG" id="ENOG502QRPQ">
    <property type="taxonomic scope" value="Eukaryota"/>
</dbReference>
<name>A3LN31_PICST</name>
<dbReference type="InterPro" id="IPR007219">
    <property type="entry name" value="XnlR_reg_dom"/>
</dbReference>
<keyword evidence="4" id="KW-0804">Transcription</keyword>
<proteinExistence type="predicted"/>
<accession>A3LN31</accession>
<dbReference type="OMA" id="WANIEDS"/>
<feature type="compositionally biased region" description="Low complexity" evidence="6">
    <location>
        <begin position="69"/>
        <end position="88"/>
    </location>
</feature>
<evidence type="ECO:0000256" key="4">
    <source>
        <dbReference type="ARBA" id="ARBA00023163"/>
    </source>
</evidence>
<evidence type="ECO:0000313" key="9">
    <source>
        <dbReference type="Proteomes" id="UP000002258"/>
    </source>
</evidence>
<dbReference type="RefSeq" id="XP_001382818.2">
    <property type="nucleotide sequence ID" value="XM_001382781.1"/>
</dbReference>
<evidence type="ECO:0000256" key="5">
    <source>
        <dbReference type="ARBA" id="ARBA00023242"/>
    </source>
</evidence>
<feature type="compositionally biased region" description="Polar residues" evidence="6">
    <location>
        <begin position="41"/>
        <end position="51"/>
    </location>
</feature>
<feature type="compositionally biased region" description="Polar residues" evidence="6">
    <location>
        <begin position="97"/>
        <end position="112"/>
    </location>
</feature>
<dbReference type="InParanoid" id="A3LN31"/>
<evidence type="ECO:0000256" key="3">
    <source>
        <dbReference type="ARBA" id="ARBA00023125"/>
    </source>
</evidence>
<organism evidence="8 9">
    <name type="scientific">Scheffersomyces stipitis (strain ATCC 58785 / CBS 6054 / NBRC 10063 / NRRL Y-11545)</name>
    <name type="common">Yeast</name>
    <name type="synonym">Pichia stipitis</name>
    <dbReference type="NCBI Taxonomy" id="322104"/>
    <lineage>
        <taxon>Eukaryota</taxon>
        <taxon>Fungi</taxon>
        <taxon>Dikarya</taxon>
        <taxon>Ascomycota</taxon>
        <taxon>Saccharomycotina</taxon>
        <taxon>Pichiomycetes</taxon>
        <taxon>Debaryomycetaceae</taxon>
        <taxon>Scheffersomyces</taxon>
    </lineage>
</organism>
<dbReference type="Proteomes" id="UP000002258">
    <property type="component" value="Chromosome 2"/>
</dbReference>
<feature type="region of interest" description="Disordered" evidence="6">
    <location>
        <begin position="315"/>
        <end position="355"/>
    </location>
</feature>
<dbReference type="FunCoup" id="A3LN31">
    <property type="interactions" value="195"/>
</dbReference>
<dbReference type="OrthoDB" id="2406834at2759"/>
<dbReference type="AlphaFoldDB" id="A3LN31"/>
<dbReference type="EMBL" id="CP000496">
    <property type="protein sequence ID" value="ABN64789.2"/>
    <property type="molecule type" value="Genomic_DNA"/>
</dbReference>
<keyword evidence="9" id="KW-1185">Reference proteome</keyword>
<dbReference type="GeneID" id="4837170"/>
<evidence type="ECO:0000256" key="2">
    <source>
        <dbReference type="ARBA" id="ARBA00023015"/>
    </source>
</evidence>
<feature type="compositionally biased region" description="Low complexity" evidence="6">
    <location>
        <begin position="330"/>
        <end position="355"/>
    </location>
</feature>
<feature type="compositionally biased region" description="Basic and acidic residues" evidence="6">
    <location>
        <begin position="12"/>
        <end position="31"/>
    </location>
</feature>
<sequence length="1135" mass="128687">MAFHVNTFRAMDQSKLENRKQESHSRERPAFHDPLGPVVGTTITNQTGANNRSEHTFAPENGKQIRFENSSGNSSDNSSDNVVDNSSVAMSRRFSKNENNGGAATLKNSRNTMVDEGYSHKASFKVKSEPRKRHRLTLVCNNCKKRKIKCNKQVPCDSCVKSGNSQSCCYDAALSPSNTTMPYVSSARRPIVLKEEQIVMPKRHKTSQDRKLIPHTTTIGNKAAYNAKNDVFHSAIVASNGNNGETYSGNVDSSGGGQKVNIYKKELDALKERIRQLESLNGSQTALAPTSGAYSAVSESNMTPSLVPTSSYAVDESAQKQMNLPPPPSSSILSSYSPLSGEQQSGSTSSTTLGTPSSVAIQKILDSKPLYQPTYNAPIKLPPINWKATQSSSTVSSTPVSDDLAKSRSHSQPDGNAQELTSLLGINPVSQQSDGINFYRFDKDTPFSWSSLMKSDDQLRSLLQYVKTQHAVLDEDISYPKSPSELEMFDTSTQEYRSLIRQTMSRTTYDHHQSLTDRITERLPEKEIVWLLIDRFFEFLYPFLPFVDQLTFIEDMERLLGPREQESTGFDIPSHIKLHKETYEHDMAMLGILLLMMRFGYLSLFRNNDDFNIETIQGGTSARVISVSRLLRHPISIDLAELARECLAGFNVLDENIPFTFSTLQLMFFMRFYCRLSPEDGWVHDVIDYHGAIVRMSLAMKLNIDPDQVHPSESPRMKNLRRKMWNFLVIADVHNSLAFGSPLYIKEETCHTKVVYITEENSNIIGNFEREKFIFEVVHKKSYDFHVRMKSMLKFILDRNSTTPLSQIVDKLNDFEVLVNEHFGGSSIVNAICGDCKWKVVCNKGDYVNILNEDDRLSLSCFERIHTIKVFLSINTFLMTIYYYMYLFYGDSSNNISWFYLKKSMIYITDLIPTYHSLLNESQTCSDFIINPTLQGLIHKSNQVQLSLIIKFSMNSGDEKLRSLLVTTYQILINLIGGISKRYYYAWKITKGHTYFLSVIQSQAFQRWMLQQGGVESRYSKYQLDGLKTIVSRCIDKTQENRENRRSGKNRNALTESECSENTQEFSRETSRTPPSLPGSNVASSPSMANTDQQWIDLIFNIKNDPATRELTLFDLFDELESNPLGAKNKLQDDK</sequence>
<dbReference type="PROSITE" id="PS00463">
    <property type="entry name" value="ZN2_CY6_FUNGAL_1"/>
    <property type="match status" value="1"/>
</dbReference>
<evidence type="ECO:0000259" key="7">
    <source>
        <dbReference type="PROSITE" id="PS50048"/>
    </source>
</evidence>
<dbReference type="InterPro" id="IPR036864">
    <property type="entry name" value="Zn2-C6_fun-type_DNA-bd_sf"/>
</dbReference>
<feature type="domain" description="Zn(2)-C6 fungal-type" evidence="7">
    <location>
        <begin position="139"/>
        <end position="170"/>
    </location>
</feature>
<dbReference type="PANTHER" id="PTHR31069">
    <property type="entry name" value="OLEATE-ACTIVATED TRANSCRIPTION FACTOR 1-RELATED"/>
    <property type="match status" value="1"/>
</dbReference>
<dbReference type="GO" id="GO:0006351">
    <property type="term" value="P:DNA-templated transcription"/>
    <property type="evidence" value="ECO:0007669"/>
    <property type="project" value="InterPro"/>
</dbReference>
<dbReference type="GO" id="GO:0000978">
    <property type="term" value="F:RNA polymerase II cis-regulatory region sequence-specific DNA binding"/>
    <property type="evidence" value="ECO:0007669"/>
    <property type="project" value="TreeGrafter"/>
</dbReference>
<feature type="region of interest" description="Disordered" evidence="6">
    <location>
        <begin position="390"/>
        <end position="418"/>
    </location>
</feature>
<dbReference type="PROSITE" id="PS50048">
    <property type="entry name" value="ZN2_CY6_FUNGAL_2"/>
    <property type="match status" value="1"/>
</dbReference>
<dbReference type="Pfam" id="PF00172">
    <property type="entry name" value="Zn_clus"/>
    <property type="match status" value="1"/>
</dbReference>
<keyword evidence="3" id="KW-0238">DNA-binding</keyword>
<dbReference type="KEGG" id="pic:PICST_29444"/>
<dbReference type="GO" id="GO:0000981">
    <property type="term" value="F:DNA-binding transcription factor activity, RNA polymerase II-specific"/>
    <property type="evidence" value="ECO:0007669"/>
    <property type="project" value="InterPro"/>
</dbReference>
<dbReference type="GO" id="GO:0045944">
    <property type="term" value="P:positive regulation of transcription by RNA polymerase II"/>
    <property type="evidence" value="ECO:0007669"/>
    <property type="project" value="TreeGrafter"/>
</dbReference>
<dbReference type="SUPFAM" id="SSF57701">
    <property type="entry name" value="Zn2/Cys6 DNA-binding domain"/>
    <property type="match status" value="1"/>
</dbReference>
<dbReference type="Pfam" id="PF04082">
    <property type="entry name" value="Fungal_trans"/>
    <property type="match status" value="1"/>
</dbReference>
<keyword evidence="2" id="KW-0805">Transcription regulation</keyword>
<dbReference type="GO" id="GO:0008270">
    <property type="term" value="F:zinc ion binding"/>
    <property type="evidence" value="ECO:0007669"/>
    <property type="project" value="InterPro"/>
</dbReference>
<dbReference type="STRING" id="322104.A3LN31"/>
<dbReference type="InterPro" id="IPR050675">
    <property type="entry name" value="OAF3"/>
</dbReference>
<keyword evidence="1" id="KW-0479">Metal-binding</keyword>
<dbReference type="PANTHER" id="PTHR31069:SF12">
    <property type="entry name" value="TRANSCRIPTION FACTOR DOMAIN-CONTAINING PROTEIN"/>
    <property type="match status" value="1"/>
</dbReference>
<dbReference type="GO" id="GO:0005634">
    <property type="term" value="C:nucleus"/>
    <property type="evidence" value="ECO:0007669"/>
    <property type="project" value="TreeGrafter"/>
</dbReference>
<dbReference type="CDD" id="cd00067">
    <property type="entry name" value="GAL4"/>
    <property type="match status" value="1"/>
</dbReference>
<evidence type="ECO:0000313" key="8">
    <source>
        <dbReference type="EMBL" id="ABN64789.2"/>
    </source>
</evidence>
<dbReference type="CDD" id="cd12148">
    <property type="entry name" value="fungal_TF_MHR"/>
    <property type="match status" value="1"/>
</dbReference>
<feature type="region of interest" description="Disordered" evidence="6">
    <location>
        <begin position="1040"/>
        <end position="1088"/>
    </location>
</feature>
<feature type="compositionally biased region" description="Low complexity" evidence="6">
    <location>
        <begin position="391"/>
        <end position="401"/>
    </location>
</feature>
<evidence type="ECO:0000256" key="6">
    <source>
        <dbReference type="SAM" id="MobiDB-lite"/>
    </source>
</evidence>
<evidence type="ECO:0000256" key="1">
    <source>
        <dbReference type="ARBA" id="ARBA00022723"/>
    </source>
</evidence>
<gene>
    <name evidence="8" type="primary">FST6</name>
    <name evidence="8" type="ORF">PICST_29444</name>
</gene>
<reference evidence="8 9" key="1">
    <citation type="journal article" date="2007" name="Nat. Biotechnol.">
        <title>Genome sequence of the lignocellulose-bioconverting and xylose-fermenting yeast Pichia stipitis.</title>
        <authorList>
            <person name="Jeffries T.W."/>
            <person name="Grigoriev I.V."/>
            <person name="Grimwood J."/>
            <person name="Laplaza J.M."/>
            <person name="Aerts A."/>
            <person name="Salamov A."/>
            <person name="Schmutz J."/>
            <person name="Lindquist E."/>
            <person name="Dehal P."/>
            <person name="Shapiro H."/>
            <person name="Jin Y.S."/>
            <person name="Passoth V."/>
            <person name="Richardson P.M."/>
        </authorList>
    </citation>
    <scope>NUCLEOTIDE SEQUENCE [LARGE SCALE GENOMIC DNA]</scope>
    <source>
        <strain evidence="9">ATCC 58785 / CBS 6054 / NBRC 10063 / NRRL Y-11545</strain>
    </source>
</reference>
<dbReference type="InterPro" id="IPR001138">
    <property type="entry name" value="Zn2Cys6_DnaBD"/>
</dbReference>
<keyword evidence="5" id="KW-0539">Nucleus</keyword>
<feature type="region of interest" description="Disordered" evidence="6">
    <location>
        <begin position="1"/>
        <end position="114"/>
    </location>
</feature>
<protein>
    <submittedName>
        <fullName evidence="8">Fungal specific transcription factor</fullName>
    </submittedName>
</protein>
<feature type="compositionally biased region" description="Polar residues" evidence="6">
    <location>
        <begin position="1072"/>
        <end position="1088"/>
    </location>
</feature>
<feature type="compositionally biased region" description="Polar residues" evidence="6">
    <location>
        <begin position="1050"/>
        <end position="1065"/>
    </location>
</feature>
<dbReference type="HOGENOM" id="CLU_005934_0_0_1"/>